<feature type="active site" description="Nucleophile" evidence="6">
    <location>
        <position position="109"/>
    </location>
</feature>
<dbReference type="InterPro" id="IPR029062">
    <property type="entry name" value="Class_I_gatase-like"/>
</dbReference>
<keyword evidence="5" id="KW-0720">Serine protease</keyword>
<evidence type="ECO:0000256" key="2">
    <source>
        <dbReference type="ARBA" id="ARBA00022645"/>
    </source>
</evidence>
<keyword evidence="3" id="KW-0645">Protease</keyword>
<gene>
    <name evidence="9" type="ORF">E4663_07575</name>
</gene>
<feature type="active site" description="Charge relay system" evidence="6">
    <location>
        <position position="273"/>
    </location>
</feature>
<dbReference type="GO" id="GO:0006508">
    <property type="term" value="P:proteolysis"/>
    <property type="evidence" value="ECO:0007669"/>
    <property type="project" value="UniProtKB-KW"/>
</dbReference>
<dbReference type="InterPro" id="IPR027461">
    <property type="entry name" value="Carboxypeptidase_A_C_sf"/>
</dbReference>
<dbReference type="Gene3D" id="3.40.50.10740">
    <property type="entry name" value="Class I glutamine amidotransferase-like"/>
    <property type="match status" value="1"/>
</dbReference>
<evidence type="ECO:0000259" key="8">
    <source>
        <dbReference type="Pfam" id="PF17676"/>
    </source>
</evidence>
<sequence>MIIPERLKKGDTIAVIAPAGPPDPVKLREGLEYFKEVGLCVQFGRFLFDQEGYLAASDPKRLDDFHQAFADPSIKGVICVRGGYGTARMAPFINYSLIRNNPKVFWGYSDITYLHGAIQKFSRLSTFHGPMIASDLLEEKQVSDTIRSFNQLFEPTEVCFDNSPQTLSVLQHGIGRGRLVGGNLTLVADSVGTPYQWETENSILLLEEVSEPVYRIDAMLQQLKQAGVFRHIQGVVLGDFNMGEEEPTGLERLFREFFRNCPFPVLKGIKVGHCTPNYGVPLGVEAFLSTAKPCFRIQPGVC</sequence>
<dbReference type="STRING" id="192814.GCA_900166575_01871"/>
<dbReference type="EMBL" id="SRJC01000001">
    <property type="protein sequence ID" value="TGB04844.1"/>
    <property type="molecule type" value="Genomic_DNA"/>
</dbReference>
<dbReference type="Gene3D" id="3.50.30.60">
    <property type="entry name" value="LD-carboxypeptidase A C-terminal domain-like"/>
    <property type="match status" value="1"/>
</dbReference>
<reference evidence="9 10" key="1">
    <citation type="journal article" date="2003" name="Int. J. Syst. Evol. Microbiol.">
        <title>Halobacillus salinus sp. nov., isolated from a salt lake on the coast of the East Sea in Korea.</title>
        <authorList>
            <person name="Yoon J.H."/>
            <person name="Kang K.H."/>
            <person name="Park Y.H."/>
        </authorList>
    </citation>
    <scope>NUCLEOTIDE SEQUENCE [LARGE SCALE GENOMIC DNA]</scope>
    <source>
        <strain evidence="9 10">HSL-3</strain>
    </source>
</reference>
<dbReference type="CDD" id="cd07025">
    <property type="entry name" value="Peptidase_S66"/>
    <property type="match status" value="1"/>
</dbReference>
<evidence type="ECO:0000259" key="7">
    <source>
        <dbReference type="Pfam" id="PF02016"/>
    </source>
</evidence>
<dbReference type="InterPro" id="IPR040921">
    <property type="entry name" value="Peptidase_S66C"/>
</dbReference>
<feature type="active site" description="Charge relay system" evidence="6">
    <location>
        <position position="207"/>
    </location>
</feature>
<keyword evidence="4" id="KW-0378">Hydrolase</keyword>
<dbReference type="InterPro" id="IPR027478">
    <property type="entry name" value="LdcA_N"/>
</dbReference>
<dbReference type="Pfam" id="PF02016">
    <property type="entry name" value="Peptidase_S66"/>
    <property type="match status" value="1"/>
</dbReference>
<dbReference type="PANTHER" id="PTHR30237:SF2">
    <property type="entry name" value="MUREIN TETRAPEPTIDE CARBOXYPEPTIDASE"/>
    <property type="match status" value="1"/>
</dbReference>
<keyword evidence="10" id="KW-1185">Reference proteome</keyword>
<evidence type="ECO:0000256" key="6">
    <source>
        <dbReference type="PIRSR" id="PIRSR028757-1"/>
    </source>
</evidence>
<feature type="domain" description="LD-carboxypeptidase C-terminal" evidence="8">
    <location>
        <begin position="176"/>
        <end position="286"/>
    </location>
</feature>
<dbReference type="PIRSF" id="PIRSF028757">
    <property type="entry name" value="LD-carboxypeptidase"/>
    <property type="match status" value="1"/>
</dbReference>
<dbReference type="GO" id="GO:0008236">
    <property type="term" value="F:serine-type peptidase activity"/>
    <property type="evidence" value="ECO:0007669"/>
    <property type="project" value="UniProtKB-KW"/>
</dbReference>
<dbReference type="Proteomes" id="UP000297982">
    <property type="component" value="Unassembled WGS sequence"/>
</dbReference>
<accession>A0A4Z0H4J5</accession>
<dbReference type="Pfam" id="PF17676">
    <property type="entry name" value="Peptidase_S66C"/>
    <property type="match status" value="1"/>
</dbReference>
<organism evidence="9 10">
    <name type="scientific">Halobacillus salinus</name>
    <dbReference type="NCBI Taxonomy" id="192814"/>
    <lineage>
        <taxon>Bacteria</taxon>
        <taxon>Bacillati</taxon>
        <taxon>Bacillota</taxon>
        <taxon>Bacilli</taxon>
        <taxon>Bacillales</taxon>
        <taxon>Bacillaceae</taxon>
        <taxon>Halobacillus</taxon>
    </lineage>
</organism>
<dbReference type="SUPFAM" id="SSF52317">
    <property type="entry name" value="Class I glutamine amidotransferase-like"/>
    <property type="match status" value="1"/>
</dbReference>
<dbReference type="InterPro" id="IPR003507">
    <property type="entry name" value="S66_fam"/>
</dbReference>
<evidence type="ECO:0000256" key="3">
    <source>
        <dbReference type="ARBA" id="ARBA00022670"/>
    </source>
</evidence>
<evidence type="ECO:0000313" key="9">
    <source>
        <dbReference type="EMBL" id="TGB04844.1"/>
    </source>
</evidence>
<dbReference type="AlphaFoldDB" id="A0A4Z0H4J5"/>
<evidence type="ECO:0000256" key="1">
    <source>
        <dbReference type="ARBA" id="ARBA00010233"/>
    </source>
</evidence>
<feature type="domain" description="LD-carboxypeptidase N-terminal" evidence="7">
    <location>
        <begin position="13"/>
        <end position="129"/>
    </location>
</feature>
<name>A0A4Z0H4J5_9BACI</name>
<evidence type="ECO:0000256" key="5">
    <source>
        <dbReference type="ARBA" id="ARBA00022825"/>
    </source>
</evidence>
<protein>
    <submittedName>
        <fullName evidence="9">LD-carboxypeptidase</fullName>
    </submittedName>
</protein>
<dbReference type="InterPro" id="IPR040449">
    <property type="entry name" value="Peptidase_S66_N"/>
</dbReference>
<comment type="caution">
    <text evidence="9">The sequence shown here is derived from an EMBL/GenBank/DDBJ whole genome shotgun (WGS) entry which is preliminary data.</text>
</comment>
<dbReference type="GO" id="GO:0004180">
    <property type="term" value="F:carboxypeptidase activity"/>
    <property type="evidence" value="ECO:0007669"/>
    <property type="project" value="UniProtKB-KW"/>
</dbReference>
<keyword evidence="2 9" id="KW-0121">Carboxypeptidase</keyword>
<comment type="similarity">
    <text evidence="1">Belongs to the peptidase S66 family.</text>
</comment>
<evidence type="ECO:0000313" key="10">
    <source>
        <dbReference type="Proteomes" id="UP000297982"/>
    </source>
</evidence>
<dbReference type="SUPFAM" id="SSF141986">
    <property type="entry name" value="LD-carboxypeptidase A C-terminal domain-like"/>
    <property type="match status" value="1"/>
</dbReference>
<proteinExistence type="inferred from homology"/>
<dbReference type="PANTHER" id="PTHR30237">
    <property type="entry name" value="MURAMOYLTETRAPEPTIDE CARBOXYPEPTIDASE"/>
    <property type="match status" value="1"/>
</dbReference>
<evidence type="ECO:0000256" key="4">
    <source>
        <dbReference type="ARBA" id="ARBA00022801"/>
    </source>
</evidence>